<sequence length="70" mass="8194">MGGSTQWCGESEVWLRSMLFCGLLRKFQAFTALLTRLKCVTVWNVHLFNLKVVQLQGIQLHCDKFHCHVW</sequence>
<protein>
    <submittedName>
        <fullName evidence="2">Uncharacterized protein</fullName>
    </submittedName>
</protein>
<proteinExistence type="predicted"/>
<keyword evidence="3" id="KW-1185">Reference proteome</keyword>
<reference evidence="2 3" key="1">
    <citation type="submission" date="2021-07" db="EMBL/GenBank/DDBJ databases">
        <authorList>
            <person name="Palmer J.M."/>
        </authorList>
    </citation>
    <scope>NUCLEOTIDE SEQUENCE [LARGE SCALE GENOMIC DNA]</scope>
    <source>
        <strain evidence="2 3">AT_MEX2019</strain>
        <tissue evidence="2">Muscle</tissue>
    </source>
</reference>
<feature type="chain" id="PRO_5045097780" evidence="1">
    <location>
        <begin position="30"/>
        <end position="70"/>
    </location>
</feature>
<name>A0ABU7C3B8_9TELE</name>
<dbReference type="Proteomes" id="UP001345963">
    <property type="component" value="Unassembled WGS sequence"/>
</dbReference>
<dbReference type="EMBL" id="JAHUTI010073673">
    <property type="protein sequence ID" value="MED6256228.1"/>
    <property type="molecule type" value="Genomic_DNA"/>
</dbReference>
<comment type="caution">
    <text evidence="2">The sequence shown here is derived from an EMBL/GenBank/DDBJ whole genome shotgun (WGS) entry which is preliminary data.</text>
</comment>
<gene>
    <name evidence="2" type="ORF">ATANTOWER_022228</name>
</gene>
<evidence type="ECO:0000313" key="2">
    <source>
        <dbReference type="EMBL" id="MED6256228.1"/>
    </source>
</evidence>
<evidence type="ECO:0000313" key="3">
    <source>
        <dbReference type="Proteomes" id="UP001345963"/>
    </source>
</evidence>
<keyword evidence="1" id="KW-0732">Signal</keyword>
<evidence type="ECO:0000256" key="1">
    <source>
        <dbReference type="SAM" id="SignalP"/>
    </source>
</evidence>
<feature type="signal peptide" evidence="1">
    <location>
        <begin position="1"/>
        <end position="29"/>
    </location>
</feature>
<organism evidence="2 3">
    <name type="scientific">Ataeniobius toweri</name>
    <dbReference type="NCBI Taxonomy" id="208326"/>
    <lineage>
        <taxon>Eukaryota</taxon>
        <taxon>Metazoa</taxon>
        <taxon>Chordata</taxon>
        <taxon>Craniata</taxon>
        <taxon>Vertebrata</taxon>
        <taxon>Euteleostomi</taxon>
        <taxon>Actinopterygii</taxon>
        <taxon>Neopterygii</taxon>
        <taxon>Teleostei</taxon>
        <taxon>Neoteleostei</taxon>
        <taxon>Acanthomorphata</taxon>
        <taxon>Ovalentaria</taxon>
        <taxon>Atherinomorphae</taxon>
        <taxon>Cyprinodontiformes</taxon>
        <taxon>Goodeidae</taxon>
        <taxon>Ataeniobius</taxon>
    </lineage>
</organism>
<accession>A0ABU7C3B8</accession>